<feature type="domain" description="GRF-type" evidence="6">
    <location>
        <begin position="46"/>
        <end position="90"/>
    </location>
</feature>
<feature type="region of interest" description="Disordered" evidence="5">
    <location>
        <begin position="95"/>
        <end position="280"/>
    </location>
</feature>
<dbReference type="EMBL" id="JAWCUI010000002">
    <property type="protein sequence ID" value="KAL1903319.1"/>
    <property type="molecule type" value="Genomic_DNA"/>
</dbReference>
<keyword evidence="1" id="KW-0479">Metal-binding</keyword>
<evidence type="ECO:0000256" key="3">
    <source>
        <dbReference type="ARBA" id="ARBA00022833"/>
    </source>
</evidence>
<feature type="compositionally biased region" description="Acidic residues" evidence="5">
    <location>
        <begin position="178"/>
        <end position="193"/>
    </location>
</feature>
<evidence type="ECO:0000313" key="8">
    <source>
        <dbReference type="Proteomes" id="UP001583186"/>
    </source>
</evidence>
<evidence type="ECO:0000256" key="4">
    <source>
        <dbReference type="PROSITE-ProRule" id="PRU01343"/>
    </source>
</evidence>
<feature type="compositionally biased region" description="Basic and acidic residues" evidence="5">
    <location>
        <begin position="302"/>
        <end position="317"/>
    </location>
</feature>
<feature type="region of interest" description="Disordered" evidence="5">
    <location>
        <begin position="1"/>
        <end position="38"/>
    </location>
</feature>
<comment type="caution">
    <text evidence="7">The sequence shown here is derived from an EMBL/GenBank/DDBJ whole genome shotgun (WGS) entry which is preliminary data.</text>
</comment>
<organism evidence="7 8">
    <name type="scientific">Sporothrix stenoceras</name>
    <dbReference type="NCBI Taxonomy" id="5173"/>
    <lineage>
        <taxon>Eukaryota</taxon>
        <taxon>Fungi</taxon>
        <taxon>Dikarya</taxon>
        <taxon>Ascomycota</taxon>
        <taxon>Pezizomycotina</taxon>
        <taxon>Sordariomycetes</taxon>
        <taxon>Sordariomycetidae</taxon>
        <taxon>Ophiostomatales</taxon>
        <taxon>Ophiostomataceae</taxon>
        <taxon>Sporothrix</taxon>
    </lineage>
</organism>
<feature type="compositionally biased region" description="Basic and acidic residues" evidence="5">
    <location>
        <begin position="350"/>
        <end position="360"/>
    </location>
</feature>
<gene>
    <name evidence="7" type="ORF">Sste5346_000604</name>
</gene>
<evidence type="ECO:0000256" key="5">
    <source>
        <dbReference type="SAM" id="MobiDB-lite"/>
    </source>
</evidence>
<keyword evidence="8" id="KW-1185">Reference proteome</keyword>
<dbReference type="Pfam" id="PF06839">
    <property type="entry name" value="Zn_ribbon_GRF"/>
    <property type="match status" value="1"/>
</dbReference>
<feature type="compositionally biased region" description="Basic and acidic residues" evidence="5">
    <location>
        <begin position="556"/>
        <end position="567"/>
    </location>
</feature>
<feature type="compositionally biased region" description="Polar residues" evidence="5">
    <location>
        <begin position="454"/>
        <end position="473"/>
    </location>
</feature>
<dbReference type="InterPro" id="IPR010666">
    <property type="entry name" value="Znf_GRF"/>
</dbReference>
<feature type="compositionally biased region" description="Low complexity" evidence="5">
    <location>
        <begin position="427"/>
        <end position="450"/>
    </location>
</feature>
<reference evidence="7 8" key="1">
    <citation type="journal article" date="2024" name="IMA Fungus">
        <title>IMA Genome - F19 : A genome assembly and annotation guide to empower mycologists, including annotated draft genome sequences of Ceratocystis pirilliformis, Diaporthe australafricana, Fusarium ophioides, Paecilomyces lecythidis, and Sporothrix stenoceras.</title>
        <authorList>
            <person name="Aylward J."/>
            <person name="Wilson A.M."/>
            <person name="Visagie C.M."/>
            <person name="Spraker J."/>
            <person name="Barnes I."/>
            <person name="Buitendag C."/>
            <person name="Ceriani C."/>
            <person name="Del Mar Angel L."/>
            <person name="du Plessis D."/>
            <person name="Fuchs T."/>
            <person name="Gasser K."/>
            <person name="Kramer D."/>
            <person name="Li W."/>
            <person name="Munsamy K."/>
            <person name="Piso A."/>
            <person name="Price J.L."/>
            <person name="Sonnekus B."/>
            <person name="Thomas C."/>
            <person name="van der Nest A."/>
            <person name="van Dijk A."/>
            <person name="van Heerden A."/>
            <person name="van Vuuren N."/>
            <person name="Yilmaz N."/>
            <person name="Duong T.A."/>
            <person name="van der Merwe N.A."/>
            <person name="Wingfield M.J."/>
            <person name="Wingfield B.D."/>
        </authorList>
    </citation>
    <scope>NUCLEOTIDE SEQUENCE [LARGE SCALE GENOMIC DNA]</scope>
    <source>
        <strain evidence="7 8">CMW 5346</strain>
    </source>
</reference>
<protein>
    <recommendedName>
        <fullName evidence="6">GRF-type domain-containing protein</fullName>
    </recommendedName>
</protein>
<evidence type="ECO:0000256" key="2">
    <source>
        <dbReference type="ARBA" id="ARBA00022771"/>
    </source>
</evidence>
<feature type="compositionally biased region" description="Polar residues" evidence="5">
    <location>
        <begin position="518"/>
        <end position="531"/>
    </location>
</feature>
<feature type="compositionally biased region" description="Polar residues" evidence="5">
    <location>
        <begin position="14"/>
        <end position="33"/>
    </location>
</feature>
<keyword evidence="3" id="KW-0862">Zinc</keyword>
<dbReference type="PROSITE" id="PS51999">
    <property type="entry name" value="ZF_GRF"/>
    <property type="match status" value="1"/>
</dbReference>
<feature type="compositionally biased region" description="Low complexity" evidence="5">
    <location>
        <begin position="572"/>
        <end position="591"/>
    </location>
</feature>
<proteinExistence type="predicted"/>
<evidence type="ECO:0000259" key="6">
    <source>
        <dbReference type="PROSITE" id="PS51999"/>
    </source>
</evidence>
<accession>A0ABR3ZVW5</accession>
<keyword evidence="2 4" id="KW-0863">Zinc-finger</keyword>
<feature type="compositionally biased region" description="Acidic residues" evidence="5">
    <location>
        <begin position="491"/>
        <end position="500"/>
    </location>
</feature>
<evidence type="ECO:0000256" key="1">
    <source>
        <dbReference type="ARBA" id="ARBA00022723"/>
    </source>
</evidence>
<feature type="region of interest" description="Disordered" evidence="5">
    <location>
        <begin position="388"/>
        <end position="594"/>
    </location>
</feature>
<name>A0ABR3ZVW5_9PEZI</name>
<feature type="compositionally biased region" description="Low complexity" evidence="5">
    <location>
        <begin position="388"/>
        <end position="402"/>
    </location>
</feature>
<dbReference type="Proteomes" id="UP001583186">
    <property type="component" value="Unassembled WGS sequence"/>
</dbReference>
<evidence type="ECO:0000313" key="7">
    <source>
        <dbReference type="EMBL" id="KAL1903319.1"/>
    </source>
</evidence>
<sequence>MPRGGRRSGGRRSQPTTPRTMRTSNPATPSSGRGSDGLFANGQWFCDCKPRRPAVLRETRKPGANKGRWFYTCPQERRRQCTFFLWEDYAGVSGGGGGGAATAGPASAPRPTYRTSIGQRTTPPAERQDGPPMTLAGQRSLPPPAPPQTARQRQRIFTTPMASEFPGNMAYGGFENQGGEEEEEEEDDKDDFEPPPTPTPARTRRTSGRAAAGASLDATQAPPPTVETPSHPITKYFGVVKKSGDAGEGGSNGKNGVATSKAQRAIAAGRNASDYSDSEFDSDMERALVALADHSERKTRRRSDAAPKETVVKVKQEEDIDDGSSIAMDIEEAADRRRRIIVPVREEEEQQQHDEPETPTRRRLGRRLLVASDEYAAKEAAAVATIAGSATTTPTEAPTSGTYSFASLFGGSRNGEPLQPPPNFSFTSSVPSSQAATQAAPSQALSQASVDTAAMTTPSSSFRSEAGSNTGSGQKRRQVVDPWYGMPAQDDGNDESDDNDPFTTPSKRVRFREEVNSVGPSQEAATASWPTPTAGRPTVAAKEESSEPTTAVARQHWADDEGMHVDREDEPSASQELSSSQLTSSQSASQQPKDHNVTLAVLQLLAGQPIAPRVRQQVRALLNGAFAED</sequence>
<feature type="compositionally biased region" description="Basic residues" evidence="5">
    <location>
        <begin position="1"/>
        <end position="10"/>
    </location>
</feature>
<feature type="compositionally biased region" description="Polar residues" evidence="5">
    <location>
        <begin position="113"/>
        <end position="122"/>
    </location>
</feature>
<feature type="region of interest" description="Disordered" evidence="5">
    <location>
        <begin position="292"/>
        <end position="365"/>
    </location>
</feature>